<dbReference type="STRING" id="243275.TDE_0739"/>
<dbReference type="Proteomes" id="UP000008212">
    <property type="component" value="Chromosome"/>
</dbReference>
<name>Q73PQ8_TREDE</name>
<evidence type="ECO:0000313" key="3">
    <source>
        <dbReference type="Proteomes" id="UP000008212"/>
    </source>
</evidence>
<keyword evidence="3" id="KW-1185">Reference proteome</keyword>
<dbReference type="EMBL" id="AE017226">
    <property type="protein sequence ID" value="AAS11231.1"/>
    <property type="molecule type" value="Genomic_DNA"/>
</dbReference>
<accession>Q73PQ8</accession>
<dbReference type="AlphaFoldDB" id="Q73PQ8"/>
<keyword evidence="1" id="KW-0812">Transmembrane</keyword>
<reference evidence="2 3" key="1">
    <citation type="journal article" date="2004" name="Proc. Natl. Acad. Sci. U.S.A.">
        <title>Comparison of the genome of the oral pathogen Treponema denticola with other spirochete genomes.</title>
        <authorList>
            <person name="Seshadri R."/>
            <person name="Myers G.S."/>
            <person name="Tettelin H."/>
            <person name="Eisen J.A."/>
            <person name="Heidelberg J.F."/>
            <person name="Dodson R.J."/>
            <person name="Davidsen T.M."/>
            <person name="DeBoy R.T."/>
            <person name="Fouts D.E."/>
            <person name="Haft D.H."/>
            <person name="Selengut J."/>
            <person name="Ren Q."/>
            <person name="Brinkac L.M."/>
            <person name="Madupu R."/>
            <person name="Kolonay J."/>
            <person name="Durkin S.A."/>
            <person name="Daugherty S.C."/>
            <person name="Shetty J."/>
            <person name="Shvartsbeyn A."/>
            <person name="Gebregeorgis E."/>
            <person name="Geer K."/>
            <person name="Tsegaye G."/>
            <person name="Malek J."/>
            <person name="Ayodeji B."/>
            <person name="Shatsman S."/>
            <person name="McLeod M.P."/>
            <person name="Smajs D."/>
            <person name="Howell J.K."/>
            <person name="Pal S."/>
            <person name="Amin A."/>
            <person name="Vashisth P."/>
            <person name="McNeill T.Z."/>
            <person name="Xiang Q."/>
            <person name="Sodergren E."/>
            <person name="Baca E."/>
            <person name="Weinstock G.M."/>
            <person name="Norris S.J."/>
            <person name="Fraser C.M."/>
            <person name="Paulsen I.T."/>
        </authorList>
    </citation>
    <scope>NUCLEOTIDE SEQUENCE [LARGE SCALE GENOMIC DNA]</scope>
    <source>
        <strain evidence="3">ATCC 35405 / DSM 14222 / CIP 103919 / JCM 8153 / KCTC 15104</strain>
    </source>
</reference>
<evidence type="ECO:0000256" key="1">
    <source>
        <dbReference type="SAM" id="Phobius"/>
    </source>
</evidence>
<dbReference type="HOGENOM" id="CLU_3085894_0_0_12"/>
<dbReference type="PaxDb" id="243275-TDE_0739"/>
<evidence type="ECO:0000313" key="2">
    <source>
        <dbReference type="EMBL" id="AAS11231.1"/>
    </source>
</evidence>
<dbReference type="KEGG" id="tde:TDE_0739"/>
<sequence length="52" mass="6043">MIAEEILIPIESQIRSKLILSFCVIFADIVVIYNTSYYNVIHKLPKIKYPVC</sequence>
<protein>
    <submittedName>
        <fullName evidence="2">Uncharacterized protein</fullName>
    </submittedName>
</protein>
<keyword evidence="1" id="KW-1133">Transmembrane helix</keyword>
<feature type="transmembrane region" description="Helical" evidence="1">
    <location>
        <begin position="18"/>
        <end position="40"/>
    </location>
</feature>
<organism evidence="2 3">
    <name type="scientific">Treponema denticola (strain ATCC 35405 / DSM 14222 / CIP 103919 / JCM 8153 / KCTC 15104)</name>
    <dbReference type="NCBI Taxonomy" id="243275"/>
    <lineage>
        <taxon>Bacteria</taxon>
        <taxon>Pseudomonadati</taxon>
        <taxon>Spirochaetota</taxon>
        <taxon>Spirochaetia</taxon>
        <taxon>Spirochaetales</taxon>
        <taxon>Treponemataceae</taxon>
        <taxon>Treponema</taxon>
    </lineage>
</organism>
<keyword evidence="1" id="KW-0472">Membrane</keyword>
<proteinExistence type="predicted"/>
<gene>
    <name evidence="2" type="ordered locus">TDE_0739</name>
</gene>